<name>A0A8W7PEL2_ANOCL</name>
<accession>A0A8W7PEL2</accession>
<evidence type="ECO:0000256" key="1">
    <source>
        <dbReference type="SAM" id="SignalP"/>
    </source>
</evidence>
<proteinExistence type="predicted"/>
<feature type="chain" id="PRO_5036459209" description="Protein TsetseEP domain-containing protein" evidence="1">
    <location>
        <begin position="20"/>
        <end position="963"/>
    </location>
</feature>
<dbReference type="Proteomes" id="UP000075882">
    <property type="component" value="Unassembled WGS sequence"/>
</dbReference>
<dbReference type="VEuPathDB" id="VectorBase:ACON2_030430"/>
<dbReference type="EnsemblMetazoa" id="ACOM030461-RA">
    <property type="protein sequence ID" value="ACOM030461-PA.1"/>
    <property type="gene ID" value="ACOM030461"/>
</dbReference>
<sequence>MRAFCFALTILCAVQSILAYPRPDFAINGPVSTSVTVRTAANELGAKIINAGNGTVELTSGYTELTTLRTALQFIGDEIVRVAGPLVPQLTNLSTDNVGPIDTVYGAINTTILQFEALMSGGLNGTIANITTATGNYTYIAKQFHDTFNNTKTTLGELRMALEQLRLNVTKAKSMAGTANSIPPSIILTYVPATTVNAVIAQIRILRVRVSTMTFVIDSSLENLKFADRFIFSLKDEIVRNADRYPLSYQAFQINLGVEQSKVYSILATGPGCTINFNISIQNELEANQQYTDNLAPKLNNLYVAYEAIATEADKTNTSFAAYSGKVPTLIGNRTTELALSLCPSLRTVLQVQIANAGYSDFCFSKYSSIVLSQAALTIDAFDVCFEKELLRLMNLSTIIERMLKQLSFNTADLLSNLQVCLRIADPTAEGACYTKIAPYYAVLAAKVTAHTTTATKLVDAETRASLNRLGACLYSSLSVTASILAYPRPDFAINGVVSGSATVKTAAIDLGVDIADAGKGTVNLTSGYTVLSNLSTSLQFIGDEIVRVAAPLASQLTNLSTDNSNQIETTYAAINASIIQFDALMSGGLNTTIANINNTAGTGYIVKQFADAFKNTKLTLSELIKAVDQLKSDVGKARKAAGTTNPIPSAIIRANIPAKTVNNVITAIRNLRARIPLITYVIDSSLDNLHLVDLFIIALKDEVVRSVGLYHTSYQAFQSNLVVESDIVYTQFVTHVGPTVSSIIAPIYNDMYTNTNFGSLFPVINRLGTVNYSANAFNTTFNNYKQNVPSLITNLTTSLSSSLCNSLQTVSKVQIANAGYSDFCFSKYSPRVFSQVQLTIDAFDVCFEKELARLMNLSPVVQRIATQISYNTADLFSNLQVCLAIVDPTAEGACYTKLVPYYTVLATKVTAHTATAINLVNAETKASYNRLCACLYSSLSVTTASATDISNEAATCLDVGPQ</sequence>
<protein>
    <recommendedName>
        <fullName evidence="3">Protein TsetseEP domain-containing protein</fullName>
    </recommendedName>
</protein>
<organism evidence="2">
    <name type="scientific">Anopheles coluzzii</name>
    <name type="common">African malaria mosquito</name>
    <dbReference type="NCBI Taxonomy" id="1518534"/>
    <lineage>
        <taxon>Eukaryota</taxon>
        <taxon>Metazoa</taxon>
        <taxon>Ecdysozoa</taxon>
        <taxon>Arthropoda</taxon>
        <taxon>Hexapoda</taxon>
        <taxon>Insecta</taxon>
        <taxon>Pterygota</taxon>
        <taxon>Neoptera</taxon>
        <taxon>Endopterygota</taxon>
        <taxon>Diptera</taxon>
        <taxon>Nematocera</taxon>
        <taxon>Culicoidea</taxon>
        <taxon>Culicidae</taxon>
        <taxon>Anophelinae</taxon>
        <taxon>Anopheles</taxon>
    </lineage>
</organism>
<dbReference type="VEuPathDB" id="VectorBase:ACON2_034163"/>
<dbReference type="AlphaFoldDB" id="A0A8W7PEL2"/>
<evidence type="ECO:0000313" key="2">
    <source>
        <dbReference type="EnsemblMetazoa" id="ACOM030461-PA.1"/>
    </source>
</evidence>
<evidence type="ECO:0008006" key="3">
    <source>
        <dbReference type="Google" id="ProtNLM"/>
    </source>
</evidence>
<feature type="signal peptide" evidence="1">
    <location>
        <begin position="1"/>
        <end position="19"/>
    </location>
</feature>
<reference evidence="2" key="1">
    <citation type="submission" date="2022-08" db="UniProtKB">
        <authorList>
            <consortium name="EnsemblMetazoa"/>
        </authorList>
    </citation>
    <scope>IDENTIFICATION</scope>
</reference>
<keyword evidence="1" id="KW-0732">Signal</keyword>